<dbReference type="Gene3D" id="3.40.50.1100">
    <property type="match status" value="2"/>
</dbReference>
<dbReference type="OrthoDB" id="6371at2157"/>
<dbReference type="InterPro" id="IPR004450">
    <property type="entry name" value="Thr_synthase-like"/>
</dbReference>
<dbReference type="PIRSF" id="PIRSF038945">
    <property type="entry name" value="Thr_synthase"/>
    <property type="match status" value="1"/>
</dbReference>
<dbReference type="InterPro" id="IPR001926">
    <property type="entry name" value="TrpB-like_PALP"/>
</dbReference>
<dbReference type="CDD" id="cd01563">
    <property type="entry name" value="Thr-synth_1"/>
    <property type="match status" value="1"/>
</dbReference>
<evidence type="ECO:0000256" key="8">
    <source>
        <dbReference type="PIRNR" id="PIRNR038945"/>
    </source>
</evidence>
<organism evidence="12 13">
    <name type="scientific">Halorubrum aquaticum</name>
    <dbReference type="NCBI Taxonomy" id="387340"/>
    <lineage>
        <taxon>Archaea</taxon>
        <taxon>Methanobacteriati</taxon>
        <taxon>Methanobacteriota</taxon>
        <taxon>Stenosarchaea group</taxon>
        <taxon>Halobacteria</taxon>
        <taxon>Halobacteriales</taxon>
        <taxon>Haloferacaceae</taxon>
        <taxon>Halorubrum</taxon>
    </lineage>
</organism>
<feature type="binding site" evidence="9">
    <location>
        <position position="374"/>
    </location>
    <ligand>
        <name>pyridoxal 5'-phosphate</name>
        <dbReference type="ChEBI" id="CHEBI:597326"/>
    </ligand>
</feature>
<dbReference type="PANTHER" id="PTHR48078:SF6">
    <property type="entry name" value="L-THREONINE DEHYDRATASE CATABOLIC TDCB"/>
    <property type="match status" value="1"/>
</dbReference>
<evidence type="ECO:0000256" key="3">
    <source>
        <dbReference type="ARBA" id="ARBA00018679"/>
    </source>
</evidence>
<comment type="pathway">
    <text evidence="8">Amino-acid biosynthesis; L-threonine biosynthesis; L-threonine from L-aspartate: step 5/5.</text>
</comment>
<dbReference type="InterPro" id="IPR050147">
    <property type="entry name" value="Ser/Thr_Dehydratase"/>
</dbReference>
<dbReference type="AlphaFoldDB" id="A0A1I2ZW68"/>
<dbReference type="GO" id="GO:0003941">
    <property type="term" value="F:L-serine ammonia-lyase activity"/>
    <property type="evidence" value="ECO:0007669"/>
    <property type="project" value="TreeGrafter"/>
</dbReference>
<evidence type="ECO:0000256" key="2">
    <source>
        <dbReference type="ARBA" id="ARBA00005517"/>
    </source>
</evidence>
<keyword evidence="4 8" id="KW-0663">Pyridoxal phosphate</keyword>
<gene>
    <name evidence="12" type="ORF">SAMN04488066_103181</name>
</gene>
<comment type="similarity">
    <text evidence="2 8">Belongs to the threonine synthase family.</text>
</comment>
<dbReference type="GO" id="GO:0004795">
    <property type="term" value="F:threonine synthase activity"/>
    <property type="evidence" value="ECO:0007669"/>
    <property type="project" value="UniProtKB-UniRule"/>
</dbReference>
<dbReference type="EC" id="4.2.3.1" evidence="7 8"/>
<keyword evidence="8" id="KW-0791">Threonine biosynthesis</keyword>
<feature type="binding site" evidence="9">
    <location>
        <position position="138"/>
    </location>
    <ligand>
        <name>pyridoxal 5'-phosphate</name>
        <dbReference type="ChEBI" id="CHEBI:597326"/>
    </ligand>
</feature>
<keyword evidence="13" id="KW-1185">Reference proteome</keyword>
<dbReference type="GO" id="GO:0006567">
    <property type="term" value="P:L-threonine catabolic process"/>
    <property type="evidence" value="ECO:0007669"/>
    <property type="project" value="TreeGrafter"/>
</dbReference>
<evidence type="ECO:0000256" key="5">
    <source>
        <dbReference type="ARBA" id="ARBA00023239"/>
    </source>
</evidence>
<feature type="domain" description="Tryptophan synthase beta chain-like PALP" evidence="11">
    <location>
        <begin position="75"/>
        <end position="375"/>
    </location>
</feature>
<evidence type="ECO:0000256" key="4">
    <source>
        <dbReference type="ARBA" id="ARBA00022898"/>
    </source>
</evidence>
<dbReference type="GO" id="GO:0006565">
    <property type="term" value="P:L-serine catabolic process"/>
    <property type="evidence" value="ECO:0007669"/>
    <property type="project" value="TreeGrafter"/>
</dbReference>
<dbReference type="GO" id="GO:0009088">
    <property type="term" value="P:threonine biosynthetic process"/>
    <property type="evidence" value="ECO:0007669"/>
    <property type="project" value="UniProtKB-UniRule"/>
</dbReference>
<dbReference type="SUPFAM" id="SSF53686">
    <property type="entry name" value="Tryptophan synthase beta subunit-like PLP-dependent enzymes"/>
    <property type="match status" value="1"/>
</dbReference>
<protein>
    <recommendedName>
        <fullName evidence="3 7">Threonine synthase</fullName>
        <ecNumber evidence="7 8">4.2.3.1</ecNumber>
    </recommendedName>
</protein>
<evidence type="ECO:0000256" key="1">
    <source>
        <dbReference type="ARBA" id="ARBA00001933"/>
    </source>
</evidence>
<dbReference type="GO" id="GO:0009097">
    <property type="term" value="P:isoleucine biosynthetic process"/>
    <property type="evidence" value="ECO:0007669"/>
    <property type="project" value="TreeGrafter"/>
</dbReference>
<dbReference type="PANTHER" id="PTHR48078">
    <property type="entry name" value="THREONINE DEHYDRATASE, MITOCHONDRIAL-RELATED"/>
    <property type="match status" value="1"/>
</dbReference>
<dbReference type="InterPro" id="IPR036052">
    <property type="entry name" value="TrpB-like_PALP_sf"/>
</dbReference>
<dbReference type="Proteomes" id="UP000323537">
    <property type="component" value="Unassembled WGS sequence"/>
</dbReference>
<comment type="catalytic activity">
    <reaction evidence="6 8">
        <text>O-phospho-L-homoserine + H2O = L-threonine + phosphate</text>
        <dbReference type="Rhea" id="RHEA:10840"/>
        <dbReference type="ChEBI" id="CHEBI:15377"/>
        <dbReference type="ChEBI" id="CHEBI:43474"/>
        <dbReference type="ChEBI" id="CHEBI:57590"/>
        <dbReference type="ChEBI" id="CHEBI:57926"/>
        <dbReference type="EC" id="4.2.3.1"/>
    </reaction>
</comment>
<evidence type="ECO:0000256" key="7">
    <source>
        <dbReference type="NCBIfam" id="TIGR00260"/>
    </source>
</evidence>
<dbReference type="RefSeq" id="WP_149783602.1">
    <property type="nucleotide sequence ID" value="NZ_BAAADP010000001.1"/>
</dbReference>
<reference evidence="12 13" key="1">
    <citation type="submission" date="2016-10" db="EMBL/GenBank/DDBJ databases">
        <authorList>
            <person name="Varghese N."/>
            <person name="Submissions S."/>
        </authorList>
    </citation>
    <scope>NUCLEOTIDE SEQUENCE [LARGE SCALE GENOMIC DNA]</scope>
    <source>
        <strain evidence="12 13">CGMCC 1.6377</strain>
    </source>
</reference>
<dbReference type="EMBL" id="FOPZ01000003">
    <property type="protein sequence ID" value="SFH41885.1"/>
    <property type="molecule type" value="Genomic_DNA"/>
</dbReference>
<proteinExistence type="inferred from homology"/>
<evidence type="ECO:0000256" key="6">
    <source>
        <dbReference type="ARBA" id="ARBA00049144"/>
    </source>
</evidence>
<evidence type="ECO:0000256" key="10">
    <source>
        <dbReference type="PIRSR" id="PIRSR038945-2"/>
    </source>
</evidence>
<accession>A0A1I2ZW68</accession>
<evidence type="ECO:0000256" key="9">
    <source>
        <dbReference type="PIRSR" id="PIRSR038945-1"/>
    </source>
</evidence>
<evidence type="ECO:0000313" key="12">
    <source>
        <dbReference type="EMBL" id="SFH41885.1"/>
    </source>
</evidence>
<feature type="modified residue" description="N6-(pyridoxal phosphate)lysine" evidence="10">
    <location>
        <position position="112"/>
    </location>
</feature>
<name>A0A1I2ZW68_9EURY</name>
<dbReference type="GO" id="GO:0004794">
    <property type="term" value="F:threonine deaminase activity"/>
    <property type="evidence" value="ECO:0007669"/>
    <property type="project" value="TreeGrafter"/>
</dbReference>
<dbReference type="InterPro" id="IPR026260">
    <property type="entry name" value="Thr_Synthase_bac/arc"/>
</dbReference>
<evidence type="ECO:0000259" key="11">
    <source>
        <dbReference type="Pfam" id="PF00291"/>
    </source>
</evidence>
<sequence length="409" mass="43477">MDHVETLECTLCGAEYDPDQVIYTCPNHPGVKGILDVTYDYDAVVDRFDEPLDGDIRSQWKYRAFLPVADDSEPVTLGEGGTPLLETPRLGTELGVDLRVKDDGRNPTGVLKDRATSISVTKAGEFGREVVTCASTGNAAASLAGFAARGGLDCRLFVPGDAPEGKLAQPLVYGADVLGVEGSYDEAYDLSMEVTERFGWYNRNAAVNPFQVEGKRTVGHELAEQTRGDVPDWLVFSMGDGCTIAGGWKGFREFHDLGFVDEAPRMLGVQAEGASAIHDTFHDHDDVDDVADTVADSISVGRPRNTVKACSALEESGGESVLVSDEEILAAESLLGRTEGIYAEPAGATPVAGLRKAREAGVVEAGDSVVVVVTGNGLKDTESAMRAGGEVDAISPEIDDVVDRYPDEA</sequence>
<dbReference type="NCBIfam" id="TIGR00260">
    <property type="entry name" value="thrC"/>
    <property type="match status" value="1"/>
</dbReference>
<keyword evidence="8" id="KW-0028">Amino-acid biosynthesis</keyword>
<evidence type="ECO:0000313" key="13">
    <source>
        <dbReference type="Proteomes" id="UP000323537"/>
    </source>
</evidence>
<dbReference type="UniPathway" id="UPA00050">
    <property type="reaction ID" value="UER00065"/>
</dbReference>
<comment type="cofactor">
    <cofactor evidence="1 8 9">
        <name>pyridoxal 5'-phosphate</name>
        <dbReference type="ChEBI" id="CHEBI:597326"/>
    </cofactor>
</comment>
<comment type="function">
    <text evidence="8">Catalyzes the gamma-elimination of phosphate from L-phosphohomoserine and the beta-addition of water to produce L-threonine.</text>
</comment>
<keyword evidence="5 8" id="KW-0456">Lyase</keyword>
<dbReference type="Pfam" id="PF00291">
    <property type="entry name" value="PALP"/>
    <property type="match status" value="1"/>
</dbReference>